<evidence type="ECO:0000313" key="13">
    <source>
        <dbReference type="EMBL" id="HJG27261.1"/>
    </source>
</evidence>
<evidence type="ECO:0000256" key="3">
    <source>
        <dbReference type="ARBA" id="ARBA00007931"/>
    </source>
</evidence>
<evidence type="ECO:0000256" key="9">
    <source>
        <dbReference type="ARBA" id="ARBA00023049"/>
    </source>
</evidence>
<keyword evidence="6" id="KW-0378">Hydrolase</keyword>
<sequence length="363" mass="39592">MTALLTGLVSVLVFGVVILVHEWGHFWAARHCGIRVEEFSIGFGPKLFSWHKNGTRYTLRLIPLGGYNLFSTPEEAENAESIVPPAAAPKKKKRLFPLVVDGQEFEQAGAWQRFFVTLWGAVMNFLLGFVVLLILVFSMENLGGTTVAQFVDDAASSATGLQLGDTILKVNGEPVHTANSLSQKFDGTAKQYTMTVLRGDQLVELDSVTVSPTTDEEGNIVSGVDFRVSAVPKTLPNVLVQTGEFFQYYSTAILGSFWQLATGQVGVDQLSGPIGTVSAVSQAVQYGWRDVLSLMALLTINVGIFNLLPIPALDGCKLLFLLFEGLSGRSVPQKFQIAVNTVGMVLLLWLMLLVTMQDITRIF</sequence>
<accession>A0A921II71</accession>
<evidence type="ECO:0000256" key="10">
    <source>
        <dbReference type="ARBA" id="ARBA00023136"/>
    </source>
</evidence>
<feature type="transmembrane region" description="Helical" evidence="11">
    <location>
        <begin position="114"/>
        <end position="137"/>
    </location>
</feature>
<dbReference type="InterPro" id="IPR036034">
    <property type="entry name" value="PDZ_sf"/>
</dbReference>
<organism evidence="13 14">
    <name type="scientific">Subdoligranulum variabile</name>
    <dbReference type="NCBI Taxonomy" id="214851"/>
    <lineage>
        <taxon>Bacteria</taxon>
        <taxon>Bacillati</taxon>
        <taxon>Bacillota</taxon>
        <taxon>Clostridia</taxon>
        <taxon>Eubacteriales</taxon>
        <taxon>Oscillospiraceae</taxon>
        <taxon>Subdoligranulum</taxon>
    </lineage>
</organism>
<dbReference type="EMBL" id="DYVE01000039">
    <property type="protein sequence ID" value="HJG27261.1"/>
    <property type="molecule type" value="Genomic_DNA"/>
</dbReference>
<evidence type="ECO:0000256" key="7">
    <source>
        <dbReference type="ARBA" id="ARBA00022833"/>
    </source>
</evidence>
<evidence type="ECO:0000256" key="8">
    <source>
        <dbReference type="ARBA" id="ARBA00022989"/>
    </source>
</evidence>
<dbReference type="AlphaFoldDB" id="A0A921II71"/>
<evidence type="ECO:0000256" key="2">
    <source>
        <dbReference type="ARBA" id="ARBA00004141"/>
    </source>
</evidence>
<evidence type="ECO:0000256" key="11">
    <source>
        <dbReference type="SAM" id="Phobius"/>
    </source>
</evidence>
<name>A0A921II71_9FIRM</name>
<keyword evidence="9" id="KW-0482">Metalloprotease</keyword>
<dbReference type="Pfam" id="PF02163">
    <property type="entry name" value="Peptidase_M50"/>
    <property type="match status" value="1"/>
</dbReference>
<dbReference type="SUPFAM" id="SSF50156">
    <property type="entry name" value="PDZ domain-like"/>
    <property type="match status" value="1"/>
</dbReference>
<comment type="caution">
    <text evidence="13">The sequence shown here is derived from an EMBL/GenBank/DDBJ whole genome shotgun (WGS) entry which is preliminary data.</text>
</comment>
<reference evidence="13" key="1">
    <citation type="journal article" date="2021" name="PeerJ">
        <title>Extensive microbial diversity within the chicken gut microbiome revealed by metagenomics and culture.</title>
        <authorList>
            <person name="Gilroy R."/>
            <person name="Ravi A."/>
            <person name="Getino M."/>
            <person name="Pursley I."/>
            <person name="Horton D.L."/>
            <person name="Alikhan N.F."/>
            <person name="Baker D."/>
            <person name="Gharbi K."/>
            <person name="Hall N."/>
            <person name="Watson M."/>
            <person name="Adriaenssens E.M."/>
            <person name="Foster-Nyarko E."/>
            <person name="Jarju S."/>
            <person name="Secka A."/>
            <person name="Antonio M."/>
            <person name="Oren A."/>
            <person name="Chaudhuri R.R."/>
            <person name="La Ragione R."/>
            <person name="Hildebrand F."/>
            <person name="Pallen M.J."/>
        </authorList>
    </citation>
    <scope>NUCLEOTIDE SEQUENCE</scope>
    <source>
        <strain evidence="13">ChiBcec21-2208</strain>
    </source>
</reference>
<keyword evidence="4" id="KW-0645">Protease</keyword>
<proteinExistence type="inferred from homology"/>
<dbReference type="CDD" id="cd06163">
    <property type="entry name" value="S2P-M50_PDZ_RseP-like"/>
    <property type="match status" value="1"/>
</dbReference>
<evidence type="ECO:0000256" key="1">
    <source>
        <dbReference type="ARBA" id="ARBA00001947"/>
    </source>
</evidence>
<dbReference type="PROSITE" id="PS50106">
    <property type="entry name" value="PDZ"/>
    <property type="match status" value="1"/>
</dbReference>
<comment type="subcellular location">
    <subcellularLocation>
        <location evidence="2">Membrane</location>
        <topology evidence="2">Multi-pass membrane protein</topology>
    </subcellularLocation>
</comment>
<keyword evidence="7" id="KW-0862">Zinc</keyword>
<dbReference type="Gene3D" id="2.30.42.10">
    <property type="match status" value="1"/>
</dbReference>
<feature type="transmembrane region" description="Helical" evidence="11">
    <location>
        <begin position="291"/>
        <end position="313"/>
    </location>
</feature>
<keyword evidence="5 11" id="KW-0812">Transmembrane</keyword>
<dbReference type="InterPro" id="IPR001478">
    <property type="entry name" value="PDZ"/>
</dbReference>
<evidence type="ECO:0000256" key="6">
    <source>
        <dbReference type="ARBA" id="ARBA00022801"/>
    </source>
</evidence>
<feature type="domain" description="PDZ" evidence="12">
    <location>
        <begin position="115"/>
        <end position="200"/>
    </location>
</feature>
<dbReference type="Proteomes" id="UP000782880">
    <property type="component" value="Unassembled WGS sequence"/>
</dbReference>
<dbReference type="InterPro" id="IPR004387">
    <property type="entry name" value="Pept_M50_Zn"/>
</dbReference>
<dbReference type="PANTHER" id="PTHR42837:SF2">
    <property type="entry name" value="MEMBRANE METALLOPROTEASE ARASP2, CHLOROPLASTIC-RELATED"/>
    <property type="match status" value="1"/>
</dbReference>
<dbReference type="PANTHER" id="PTHR42837">
    <property type="entry name" value="REGULATOR OF SIGMA-E PROTEASE RSEP"/>
    <property type="match status" value="1"/>
</dbReference>
<comment type="similarity">
    <text evidence="3">Belongs to the peptidase M50B family.</text>
</comment>
<dbReference type="GO" id="GO:0004222">
    <property type="term" value="F:metalloendopeptidase activity"/>
    <property type="evidence" value="ECO:0007669"/>
    <property type="project" value="InterPro"/>
</dbReference>
<dbReference type="GO" id="GO:0006508">
    <property type="term" value="P:proteolysis"/>
    <property type="evidence" value="ECO:0007669"/>
    <property type="project" value="UniProtKB-KW"/>
</dbReference>
<dbReference type="InterPro" id="IPR008915">
    <property type="entry name" value="Peptidase_M50"/>
</dbReference>
<keyword evidence="8 11" id="KW-1133">Transmembrane helix</keyword>
<evidence type="ECO:0000256" key="4">
    <source>
        <dbReference type="ARBA" id="ARBA00022670"/>
    </source>
</evidence>
<feature type="transmembrane region" description="Helical" evidence="11">
    <location>
        <begin position="333"/>
        <end position="354"/>
    </location>
</feature>
<reference evidence="13" key="2">
    <citation type="submission" date="2021-09" db="EMBL/GenBank/DDBJ databases">
        <authorList>
            <person name="Gilroy R."/>
        </authorList>
    </citation>
    <scope>NUCLEOTIDE SEQUENCE</scope>
    <source>
        <strain evidence="13">ChiBcec21-2208</strain>
    </source>
</reference>
<protein>
    <submittedName>
        <fullName evidence="13">M50 family metallopeptidase</fullName>
    </submittedName>
</protein>
<comment type="cofactor">
    <cofactor evidence="1">
        <name>Zn(2+)</name>
        <dbReference type="ChEBI" id="CHEBI:29105"/>
    </cofactor>
</comment>
<evidence type="ECO:0000313" key="14">
    <source>
        <dbReference type="Proteomes" id="UP000782880"/>
    </source>
</evidence>
<dbReference type="GO" id="GO:0016020">
    <property type="term" value="C:membrane"/>
    <property type="evidence" value="ECO:0007669"/>
    <property type="project" value="UniProtKB-SubCell"/>
</dbReference>
<evidence type="ECO:0000256" key="5">
    <source>
        <dbReference type="ARBA" id="ARBA00022692"/>
    </source>
</evidence>
<keyword evidence="10 11" id="KW-0472">Membrane</keyword>
<evidence type="ECO:0000259" key="12">
    <source>
        <dbReference type="PROSITE" id="PS50106"/>
    </source>
</evidence>
<gene>
    <name evidence="13" type="ORF">K8V20_01245</name>
</gene>